<evidence type="ECO:0000256" key="4">
    <source>
        <dbReference type="ARBA" id="ARBA00022475"/>
    </source>
</evidence>
<gene>
    <name evidence="13" type="ORF">SAMN05444394_3836</name>
</gene>
<feature type="transmembrane region" description="Helical" evidence="12">
    <location>
        <begin position="396"/>
        <end position="419"/>
    </location>
</feature>
<dbReference type="CDD" id="cd11477">
    <property type="entry name" value="SLC5sbd_u1"/>
    <property type="match status" value="1"/>
</dbReference>
<evidence type="ECO:0000256" key="6">
    <source>
        <dbReference type="ARBA" id="ARBA00022989"/>
    </source>
</evidence>
<feature type="transmembrane region" description="Helical" evidence="12">
    <location>
        <begin position="153"/>
        <end position="177"/>
    </location>
</feature>
<dbReference type="Pfam" id="PF00474">
    <property type="entry name" value="SSF"/>
    <property type="match status" value="1"/>
</dbReference>
<dbReference type="GO" id="GO:0005886">
    <property type="term" value="C:plasma membrane"/>
    <property type="evidence" value="ECO:0007669"/>
    <property type="project" value="UniProtKB-SubCell"/>
</dbReference>
<dbReference type="InterPro" id="IPR038377">
    <property type="entry name" value="Na/Glc_symporter_sf"/>
</dbReference>
<protein>
    <submittedName>
        <fullName evidence="13">Na+/proline symporter</fullName>
    </submittedName>
</protein>
<feature type="transmembrane region" description="Helical" evidence="12">
    <location>
        <begin position="307"/>
        <end position="327"/>
    </location>
</feature>
<dbReference type="Gene3D" id="1.20.1730.10">
    <property type="entry name" value="Sodium/glucose cotransporter"/>
    <property type="match status" value="1"/>
</dbReference>
<evidence type="ECO:0000256" key="8">
    <source>
        <dbReference type="ARBA" id="ARBA00023065"/>
    </source>
</evidence>
<comment type="similarity">
    <text evidence="2 11">Belongs to the sodium:solute symporter (SSF) (TC 2.A.21) family.</text>
</comment>
<dbReference type="OrthoDB" id="9761931at2"/>
<feature type="transmembrane region" description="Helical" evidence="12">
    <location>
        <begin position="232"/>
        <end position="254"/>
    </location>
</feature>
<keyword evidence="7" id="KW-0915">Sodium</keyword>
<evidence type="ECO:0000256" key="9">
    <source>
        <dbReference type="ARBA" id="ARBA00023136"/>
    </source>
</evidence>
<keyword evidence="14" id="KW-1185">Reference proteome</keyword>
<dbReference type="AlphaFoldDB" id="A0A1N6HMZ6"/>
<keyword evidence="8" id="KW-0406">Ion transport</keyword>
<feature type="transmembrane region" description="Helical" evidence="12">
    <location>
        <begin position="73"/>
        <end position="93"/>
    </location>
</feature>
<dbReference type="EMBL" id="FSRC01000004">
    <property type="protein sequence ID" value="SIO21150.1"/>
    <property type="molecule type" value="Genomic_DNA"/>
</dbReference>
<evidence type="ECO:0000256" key="5">
    <source>
        <dbReference type="ARBA" id="ARBA00022692"/>
    </source>
</evidence>
<comment type="subcellular location">
    <subcellularLocation>
        <location evidence="1">Cell membrane</location>
        <topology evidence="1">Multi-pass membrane protein</topology>
    </subcellularLocation>
</comment>
<evidence type="ECO:0000256" key="12">
    <source>
        <dbReference type="SAM" id="Phobius"/>
    </source>
</evidence>
<evidence type="ECO:0000256" key="3">
    <source>
        <dbReference type="ARBA" id="ARBA00022448"/>
    </source>
</evidence>
<dbReference type="InterPro" id="IPR001734">
    <property type="entry name" value="Na/solute_symporter"/>
</dbReference>
<feature type="transmembrane region" description="Helical" evidence="12">
    <location>
        <begin position="46"/>
        <end position="67"/>
    </location>
</feature>
<keyword evidence="4" id="KW-1003">Cell membrane</keyword>
<feature type="transmembrane region" description="Helical" evidence="12">
    <location>
        <begin position="6"/>
        <end position="25"/>
    </location>
</feature>
<evidence type="ECO:0000256" key="2">
    <source>
        <dbReference type="ARBA" id="ARBA00006434"/>
    </source>
</evidence>
<feature type="transmembrane region" description="Helical" evidence="12">
    <location>
        <begin position="123"/>
        <end position="147"/>
    </location>
</feature>
<evidence type="ECO:0000256" key="7">
    <source>
        <dbReference type="ARBA" id="ARBA00023053"/>
    </source>
</evidence>
<accession>A0A1N6HMZ6</accession>
<keyword evidence="5 12" id="KW-0812">Transmembrane</keyword>
<sequence>MELLDWIILALYFLMLLSIGIWAYFKVNNSADFFTAGGKLPWWLSGISHHVSGYSGAVFVAYAGIAYTHGFTIYVWWAFTVGISVLVAAFYIAPRWSRLRILSGIQSPTEYLLVRYNLPTQQLIAWVGTLIKVFDTGGKLAAIAILLNVFSGASITFGVLLVGFVSLIYITIGGLWADVWNDLGQFVIQVLAGLTMFVMILIQLGDGIEGIVTLWDRLPQENAQFFHDPYTLGFALVMLVINFFSYSGGTWNLATRFISTSSGAVAKKAAILSSFLYFIWPLILFYPMFAAPIFFENLADPTLSYGKLVLEFLPVGLVGLILASLFANTLSMTASDSNTISAVISRDILPILFPRLKHLSKKNGLKLARITTFCFTLLTILTALNSSHFGGVIGLIISWFAALLGPIAIPMILGLLPAFKRSDGKIAVISILGGLLTFVLLKLFPMDSLAITIGAPTIVSFLLFTLAGWLSKKEPSLEVEQLLKNLSAKE</sequence>
<feature type="transmembrane region" description="Helical" evidence="12">
    <location>
        <begin position="186"/>
        <end position="205"/>
    </location>
</feature>
<dbReference type="STRING" id="226505.SAMN05444394_3836"/>
<keyword evidence="3" id="KW-0813">Transport</keyword>
<keyword evidence="6 12" id="KW-1133">Transmembrane helix</keyword>
<feature type="transmembrane region" description="Helical" evidence="12">
    <location>
        <begin position="367"/>
        <end position="384"/>
    </location>
</feature>
<evidence type="ECO:0000256" key="1">
    <source>
        <dbReference type="ARBA" id="ARBA00004651"/>
    </source>
</evidence>
<evidence type="ECO:0000256" key="11">
    <source>
        <dbReference type="RuleBase" id="RU362091"/>
    </source>
</evidence>
<evidence type="ECO:0000313" key="14">
    <source>
        <dbReference type="Proteomes" id="UP000185221"/>
    </source>
</evidence>
<feature type="transmembrane region" description="Helical" evidence="12">
    <location>
        <begin position="450"/>
        <end position="470"/>
    </location>
</feature>
<evidence type="ECO:0000256" key="10">
    <source>
        <dbReference type="ARBA" id="ARBA00023201"/>
    </source>
</evidence>
<name>A0A1N6HMZ6_9BACT</name>
<keyword evidence="10" id="KW-0739">Sodium transport</keyword>
<keyword evidence="9 12" id="KW-0472">Membrane</keyword>
<dbReference type="GO" id="GO:0015293">
    <property type="term" value="F:symporter activity"/>
    <property type="evidence" value="ECO:0007669"/>
    <property type="project" value="TreeGrafter"/>
</dbReference>
<dbReference type="PANTHER" id="PTHR42985">
    <property type="entry name" value="SODIUM-COUPLED MONOCARBOXYLATE TRANSPORTER"/>
    <property type="match status" value="1"/>
</dbReference>
<proteinExistence type="inferred from homology"/>
<dbReference type="Proteomes" id="UP000185221">
    <property type="component" value="Unassembled WGS sequence"/>
</dbReference>
<evidence type="ECO:0000313" key="13">
    <source>
        <dbReference type="EMBL" id="SIO21150.1"/>
    </source>
</evidence>
<reference evidence="14" key="1">
    <citation type="submission" date="2016-11" db="EMBL/GenBank/DDBJ databases">
        <authorList>
            <person name="Varghese N."/>
            <person name="Submissions S."/>
        </authorList>
    </citation>
    <scope>NUCLEOTIDE SEQUENCE [LARGE SCALE GENOMIC DNA]</scope>
    <source>
        <strain evidence="14">DSM 15292</strain>
    </source>
</reference>
<organism evidence="13 14">
    <name type="scientific">Algoriphagus halophilus</name>
    <dbReference type="NCBI Taxonomy" id="226505"/>
    <lineage>
        <taxon>Bacteria</taxon>
        <taxon>Pseudomonadati</taxon>
        <taxon>Bacteroidota</taxon>
        <taxon>Cytophagia</taxon>
        <taxon>Cytophagales</taxon>
        <taxon>Cyclobacteriaceae</taxon>
        <taxon>Algoriphagus</taxon>
    </lineage>
</organism>
<dbReference type="GO" id="GO:0006814">
    <property type="term" value="P:sodium ion transport"/>
    <property type="evidence" value="ECO:0007669"/>
    <property type="project" value="UniProtKB-KW"/>
</dbReference>
<dbReference type="InterPro" id="IPR051163">
    <property type="entry name" value="Sodium:Solute_Symporter_SSF"/>
</dbReference>
<dbReference type="RefSeq" id="WP_074226623.1">
    <property type="nucleotide sequence ID" value="NZ_FSRC01000004.1"/>
</dbReference>
<feature type="transmembrane region" description="Helical" evidence="12">
    <location>
        <begin position="426"/>
        <end position="444"/>
    </location>
</feature>
<dbReference type="PANTHER" id="PTHR42985:SF40">
    <property type="entry name" value="LD47995P-RELATED"/>
    <property type="match status" value="1"/>
</dbReference>
<feature type="transmembrane region" description="Helical" evidence="12">
    <location>
        <begin position="275"/>
        <end position="295"/>
    </location>
</feature>
<dbReference type="PROSITE" id="PS50283">
    <property type="entry name" value="NA_SOLUT_SYMP_3"/>
    <property type="match status" value="1"/>
</dbReference>